<evidence type="ECO:0000256" key="1">
    <source>
        <dbReference type="ARBA" id="ARBA00022723"/>
    </source>
</evidence>
<evidence type="ECO:0000256" key="3">
    <source>
        <dbReference type="SAM" id="MobiDB-lite"/>
    </source>
</evidence>
<organism evidence="6 7">
    <name type="scientific">Nothobranchius furzeri</name>
    <name type="common">Turquoise killifish</name>
    <dbReference type="NCBI Taxonomy" id="105023"/>
    <lineage>
        <taxon>Eukaryota</taxon>
        <taxon>Metazoa</taxon>
        <taxon>Chordata</taxon>
        <taxon>Craniata</taxon>
        <taxon>Vertebrata</taxon>
        <taxon>Euteleostomi</taxon>
        <taxon>Actinopterygii</taxon>
        <taxon>Neopterygii</taxon>
        <taxon>Teleostei</taxon>
        <taxon>Neoteleostei</taxon>
        <taxon>Acanthomorphata</taxon>
        <taxon>Ovalentaria</taxon>
        <taxon>Atherinomorphae</taxon>
        <taxon>Cyprinodontiformes</taxon>
        <taxon>Nothobranchiidae</taxon>
        <taxon>Nothobranchius</taxon>
    </lineage>
</organism>
<dbReference type="PANTHER" id="PTHR45734">
    <property type="entry name" value="TENSIN"/>
    <property type="match status" value="1"/>
</dbReference>
<dbReference type="Gene3D" id="3.30.60.20">
    <property type="match status" value="1"/>
</dbReference>
<feature type="domain" description="Phorbol-ester/DAG-type" evidence="4">
    <location>
        <begin position="50"/>
        <end position="97"/>
    </location>
</feature>
<dbReference type="AlphaFoldDB" id="A0A8C6Q8V3"/>
<dbReference type="InterPro" id="IPR029023">
    <property type="entry name" value="Tensin_phosphatase"/>
</dbReference>
<dbReference type="InterPro" id="IPR051484">
    <property type="entry name" value="Tensin_PTEN_phosphatase"/>
</dbReference>
<dbReference type="PROSITE" id="PS51181">
    <property type="entry name" value="PPASE_TENSIN"/>
    <property type="match status" value="1"/>
</dbReference>
<keyword evidence="2" id="KW-0862">Zinc</keyword>
<dbReference type="CDD" id="cd20887">
    <property type="entry name" value="C1_TNS2"/>
    <property type="match status" value="1"/>
</dbReference>
<reference evidence="6" key="2">
    <citation type="submission" date="2025-08" db="UniProtKB">
        <authorList>
            <consortium name="Ensembl"/>
        </authorList>
    </citation>
    <scope>IDENTIFICATION</scope>
</reference>
<dbReference type="PANTHER" id="PTHR45734:SF1">
    <property type="entry name" value="TENSIN-2"/>
    <property type="match status" value="1"/>
</dbReference>
<keyword evidence="1" id="KW-0479">Metal-binding</keyword>
<dbReference type="SUPFAM" id="SSF57889">
    <property type="entry name" value="Cysteine-rich domain"/>
    <property type="match status" value="1"/>
</dbReference>
<dbReference type="PROSITE" id="PS50081">
    <property type="entry name" value="ZF_DAG_PE_2"/>
    <property type="match status" value="1"/>
</dbReference>
<dbReference type="SUPFAM" id="SSF52799">
    <property type="entry name" value="(Phosphotyrosine protein) phosphatases II"/>
    <property type="match status" value="1"/>
</dbReference>
<dbReference type="SMART" id="SM00109">
    <property type="entry name" value="C1"/>
    <property type="match status" value="1"/>
</dbReference>
<feature type="domain" description="Phosphatase tensin-type" evidence="5">
    <location>
        <begin position="145"/>
        <end position="257"/>
    </location>
</feature>
<dbReference type="Proteomes" id="UP000694548">
    <property type="component" value="Chromosome sgr15"/>
</dbReference>
<dbReference type="GeneTree" id="ENSGT00940000163886"/>
<sequence>MGCVLSSDWCGVGEVQAVPVVRNSSLKRRSLERSDRSSRMRLTKAGKGEPHVFKEKTFKKKRQCSVCQQNIDNVGSFCRVCKTGTHRKCEVKVASACIPAPSTDLQRRGTAPSRHIQHMGSTKSLNYTKQRNTLPRSFSMDRVMDRVMERNYDFDLTYITERIISVFFPPKLEEQRYRLNLKEVAAMLKSKHQDKFLLLNLSERRHDITRLNPKVHDFGWPDLHAPPLDKICAICKAMETWLTSDPQHVVVLHCKVRVQGARRLFQTNVPHFLRLLNAPLQLHVLDAKQKLHCEV</sequence>
<feature type="region of interest" description="Disordered" evidence="3">
    <location>
        <begin position="29"/>
        <end position="48"/>
    </location>
</feature>
<protein>
    <submittedName>
        <fullName evidence="6">Tensin 2a</fullName>
    </submittedName>
</protein>
<dbReference type="InterPro" id="IPR046349">
    <property type="entry name" value="C1-like_sf"/>
</dbReference>
<name>A0A8C6Q8V3_NOTFU</name>
<dbReference type="InterPro" id="IPR002219">
    <property type="entry name" value="PKC_DAG/PE"/>
</dbReference>
<evidence type="ECO:0000256" key="2">
    <source>
        <dbReference type="ARBA" id="ARBA00022833"/>
    </source>
</evidence>
<accession>A0A8C6Q8V3</accession>
<feature type="compositionally biased region" description="Basic and acidic residues" evidence="3">
    <location>
        <begin position="29"/>
        <end position="38"/>
    </location>
</feature>
<dbReference type="Gene3D" id="3.90.190.10">
    <property type="entry name" value="Protein tyrosine phosphatase superfamily"/>
    <property type="match status" value="1"/>
</dbReference>
<reference evidence="6" key="3">
    <citation type="submission" date="2025-09" db="UniProtKB">
        <authorList>
            <consortium name="Ensembl"/>
        </authorList>
    </citation>
    <scope>IDENTIFICATION</scope>
</reference>
<dbReference type="Pfam" id="PF00130">
    <property type="entry name" value="C1_1"/>
    <property type="match status" value="1"/>
</dbReference>
<evidence type="ECO:0000313" key="6">
    <source>
        <dbReference type="Ensembl" id="ENSNFUP00015054119.1"/>
    </source>
</evidence>
<keyword evidence="7" id="KW-1185">Reference proteome</keyword>
<evidence type="ECO:0000259" key="4">
    <source>
        <dbReference type="PROSITE" id="PS50081"/>
    </source>
</evidence>
<dbReference type="GO" id="GO:0004725">
    <property type="term" value="F:protein tyrosine phosphatase activity"/>
    <property type="evidence" value="ECO:0007669"/>
    <property type="project" value="TreeGrafter"/>
</dbReference>
<dbReference type="GO" id="GO:0005925">
    <property type="term" value="C:focal adhesion"/>
    <property type="evidence" value="ECO:0007669"/>
    <property type="project" value="TreeGrafter"/>
</dbReference>
<dbReference type="PROSITE" id="PS00479">
    <property type="entry name" value="ZF_DAG_PE_1"/>
    <property type="match status" value="1"/>
</dbReference>
<reference evidence="6" key="1">
    <citation type="submission" date="2014-08" db="EMBL/GenBank/DDBJ databases">
        <authorList>
            <person name="Senf B."/>
            <person name="Petzold A."/>
            <person name="Downie B.R."/>
            <person name="Koch P."/>
            <person name="Platzer M."/>
        </authorList>
    </citation>
    <scope>NUCLEOTIDE SEQUENCE [LARGE SCALE GENOMIC DNA]</scope>
    <source>
        <strain evidence="6">GRZ</strain>
    </source>
</reference>
<evidence type="ECO:0000313" key="7">
    <source>
        <dbReference type="Proteomes" id="UP000694548"/>
    </source>
</evidence>
<dbReference type="InterPro" id="IPR029021">
    <property type="entry name" value="Prot-tyrosine_phosphatase-like"/>
</dbReference>
<dbReference type="GO" id="GO:0046872">
    <property type="term" value="F:metal ion binding"/>
    <property type="evidence" value="ECO:0007669"/>
    <property type="project" value="UniProtKB-KW"/>
</dbReference>
<proteinExistence type="predicted"/>
<evidence type="ECO:0000259" key="5">
    <source>
        <dbReference type="PROSITE" id="PS51181"/>
    </source>
</evidence>
<dbReference type="Ensembl" id="ENSNFUT00015056408.1">
    <property type="protein sequence ID" value="ENSNFUP00015054119.1"/>
    <property type="gene ID" value="ENSNFUG00015025123.1"/>
</dbReference>